<gene>
    <name evidence="4" type="ORF">IHE70_03420</name>
</gene>
<sequence>MDEAHDPVVALPFKGKVDIGKLERLIKQVGAEQIPSVSVAATVNMAGGQPISMANLAEVRELTCRHRIPVILDAARAVENA</sequence>
<evidence type="ECO:0000313" key="5">
    <source>
        <dbReference type="Proteomes" id="UP000661025"/>
    </source>
</evidence>
<organism evidence="4 5">
    <name type="scientific">Streptomyces caniscabiei</name>
    <dbReference type="NCBI Taxonomy" id="2746961"/>
    <lineage>
        <taxon>Bacteria</taxon>
        <taxon>Bacillati</taxon>
        <taxon>Actinomycetota</taxon>
        <taxon>Actinomycetes</taxon>
        <taxon>Kitasatosporales</taxon>
        <taxon>Streptomycetaceae</taxon>
        <taxon>Streptomyces</taxon>
    </lineage>
</organism>
<dbReference type="GO" id="GO:0016829">
    <property type="term" value="F:lyase activity"/>
    <property type="evidence" value="ECO:0007669"/>
    <property type="project" value="InterPro"/>
</dbReference>
<comment type="caution">
    <text evidence="4">The sequence shown here is derived from an EMBL/GenBank/DDBJ whole genome shotgun (WGS) entry which is preliminary data.</text>
</comment>
<dbReference type="EMBL" id="JACYXT010000001">
    <property type="protein sequence ID" value="MBD9722311.1"/>
    <property type="molecule type" value="Genomic_DNA"/>
</dbReference>
<feature type="domain" description="Aromatic amino acid beta-eliminating lyase/threonine aldolase" evidence="3">
    <location>
        <begin position="14"/>
        <end position="81"/>
    </location>
</feature>
<dbReference type="GO" id="GO:0006520">
    <property type="term" value="P:amino acid metabolic process"/>
    <property type="evidence" value="ECO:0007669"/>
    <property type="project" value="InterPro"/>
</dbReference>
<comment type="cofactor">
    <cofactor evidence="1">
        <name>pyridoxal 5'-phosphate</name>
        <dbReference type="ChEBI" id="CHEBI:597326"/>
    </cofactor>
</comment>
<proteinExistence type="predicted"/>
<dbReference type="Proteomes" id="UP000661025">
    <property type="component" value="Unassembled WGS sequence"/>
</dbReference>
<evidence type="ECO:0000256" key="1">
    <source>
        <dbReference type="ARBA" id="ARBA00001933"/>
    </source>
</evidence>
<dbReference type="Pfam" id="PF01212">
    <property type="entry name" value="Beta_elim_lyase"/>
    <property type="match status" value="1"/>
</dbReference>
<dbReference type="InterPro" id="IPR015421">
    <property type="entry name" value="PyrdxlP-dep_Trfase_major"/>
</dbReference>
<dbReference type="AlphaFoldDB" id="A0A927KXR5"/>
<dbReference type="PANTHER" id="PTHR32325:SF4">
    <property type="entry name" value="TRYPTOPHANASE"/>
    <property type="match status" value="1"/>
</dbReference>
<dbReference type="PANTHER" id="PTHR32325">
    <property type="entry name" value="BETA-ELIMINATING LYASE-LIKE PROTEIN-RELATED"/>
    <property type="match status" value="1"/>
</dbReference>
<name>A0A927KXR5_9ACTN</name>
<reference evidence="4" key="1">
    <citation type="submission" date="2020-09" db="EMBL/GenBank/DDBJ databases">
        <title>Streptomyces canutascabiei sp. nov., which causes potato common scab and is distributed across the world.</title>
        <authorList>
            <person name="Nguyen H.P."/>
            <person name="Weisberg A.J."/>
            <person name="Chang J.H."/>
            <person name="Clarke C.R."/>
        </authorList>
    </citation>
    <scope>NUCLEOTIDE SEQUENCE</scope>
    <source>
        <strain evidence="4">ID-01-6.2a</strain>
    </source>
</reference>
<keyword evidence="2" id="KW-0663">Pyridoxal phosphate</keyword>
<evidence type="ECO:0000259" key="3">
    <source>
        <dbReference type="Pfam" id="PF01212"/>
    </source>
</evidence>
<protein>
    <recommendedName>
        <fullName evidence="3">Aromatic amino acid beta-eliminating lyase/threonine aldolase domain-containing protein</fullName>
    </recommendedName>
</protein>
<dbReference type="InterPro" id="IPR001597">
    <property type="entry name" value="ArAA_b-elim_lyase/Thr_aldolase"/>
</dbReference>
<dbReference type="SUPFAM" id="SSF53383">
    <property type="entry name" value="PLP-dependent transferases"/>
    <property type="match status" value="1"/>
</dbReference>
<dbReference type="InterPro" id="IPR015424">
    <property type="entry name" value="PyrdxlP-dep_Trfase"/>
</dbReference>
<evidence type="ECO:0000313" key="4">
    <source>
        <dbReference type="EMBL" id="MBD9722311.1"/>
    </source>
</evidence>
<accession>A0A927KXR5</accession>
<evidence type="ECO:0000256" key="2">
    <source>
        <dbReference type="ARBA" id="ARBA00022898"/>
    </source>
</evidence>
<dbReference type="Gene3D" id="3.40.640.10">
    <property type="entry name" value="Type I PLP-dependent aspartate aminotransferase-like (Major domain)"/>
    <property type="match status" value="1"/>
</dbReference>